<evidence type="ECO:0000259" key="6">
    <source>
        <dbReference type="Pfam" id="PF16355"/>
    </source>
</evidence>
<evidence type="ECO:0000259" key="5">
    <source>
        <dbReference type="Pfam" id="PF02836"/>
    </source>
</evidence>
<reference evidence="7" key="1">
    <citation type="submission" date="2021-01" db="EMBL/GenBank/DDBJ databases">
        <title>Modified the classification status of verrucomicrobia.</title>
        <authorList>
            <person name="Feng X."/>
        </authorList>
    </citation>
    <scope>NUCLEOTIDE SEQUENCE</scope>
    <source>
        <strain evidence="7">KCTC 13126</strain>
    </source>
</reference>
<dbReference type="PANTHER" id="PTHR42732">
    <property type="entry name" value="BETA-GALACTOSIDASE"/>
    <property type="match status" value="1"/>
</dbReference>
<dbReference type="PANTHER" id="PTHR42732:SF1">
    <property type="entry name" value="BETA-MANNOSIDASE"/>
    <property type="match status" value="1"/>
</dbReference>
<dbReference type="InterPro" id="IPR051913">
    <property type="entry name" value="GH2_Domain-Containing"/>
</dbReference>
<gene>
    <name evidence="7" type="ORF">JIN87_15830</name>
</gene>
<evidence type="ECO:0000256" key="3">
    <source>
        <dbReference type="ARBA" id="ARBA00023295"/>
    </source>
</evidence>
<feature type="domain" description="Glycoside hydrolase family 2 catalytic" evidence="5">
    <location>
        <begin position="209"/>
        <end position="331"/>
    </location>
</feature>
<dbReference type="InterPro" id="IPR017853">
    <property type="entry name" value="GH"/>
</dbReference>
<feature type="domain" description="DUF4982" evidence="6">
    <location>
        <begin position="506"/>
        <end position="567"/>
    </location>
</feature>
<comment type="caution">
    <text evidence="7">The sequence shown here is derived from an EMBL/GenBank/DDBJ whole genome shotgun (WGS) entry which is preliminary data.</text>
</comment>
<comment type="similarity">
    <text evidence="1">Belongs to the glycosyl hydrolase 2 family.</text>
</comment>
<dbReference type="GO" id="GO:0005975">
    <property type="term" value="P:carbohydrate metabolic process"/>
    <property type="evidence" value="ECO:0007669"/>
    <property type="project" value="InterPro"/>
</dbReference>
<dbReference type="SUPFAM" id="SSF49303">
    <property type="entry name" value="beta-Galactosidase/glucuronidase domain"/>
    <property type="match status" value="1"/>
</dbReference>
<dbReference type="Pfam" id="PF02836">
    <property type="entry name" value="Glyco_hydro_2_C"/>
    <property type="match status" value="1"/>
</dbReference>
<dbReference type="Gene3D" id="2.60.120.260">
    <property type="entry name" value="Galactose-binding domain-like"/>
    <property type="match status" value="1"/>
</dbReference>
<evidence type="ECO:0000259" key="4">
    <source>
        <dbReference type="Pfam" id="PF00703"/>
    </source>
</evidence>
<dbReference type="GO" id="GO:0004553">
    <property type="term" value="F:hydrolase activity, hydrolyzing O-glycosyl compounds"/>
    <property type="evidence" value="ECO:0007669"/>
    <property type="project" value="InterPro"/>
</dbReference>
<dbReference type="SUPFAM" id="SSF49785">
    <property type="entry name" value="Galactose-binding domain-like"/>
    <property type="match status" value="1"/>
</dbReference>
<accession>A0A934RVB2</accession>
<name>A0A934RVB2_9BACT</name>
<dbReference type="PRINTS" id="PR00132">
    <property type="entry name" value="GLHYDRLASE2"/>
</dbReference>
<sequence length="675" mass="75392">MHTAVVRVGSRVLAEHKGGYLPFEVDLSEALDRNGSCEVEVELDNRDTPDVPPGKPLAELDFCWYGGLYREVELRRYPAVRITDENASNTVGGGGVFLRTLEANTDQARVLCQVEAENASAEPRVVSLRVLFTHNSGRNLLAQGHTIDLHPGKSENSSFVLNIDKPRLWSVSNPELYQVLIELLDEGGRTLDQRELRFGVRQLKISRSGGLELNGERIRPNGTNRHQDFPGVGYALPRAAQYRDARLIKEAGFDYVRLSHYPQSAHFMNACDELGLLVMNCIPGWQFLGGGEFRDHCYQNARELIRRDRNHACVILWELSLNETEMDSEFMETLHAIGHEEFPGDQMYTCGWQDSCFDVYIHARQHGKLHSWSNGDKAMVVSEYGDWEFYAANDGFDQTTGAGLLEDWANSRAFRGHGEAKLRQQALNHAIAHNDTMGSDAICDGQWGFADYPRGYHKTRAACGVVDFFRLPKYSHAFYRSQRRVEEGAEDFVQIASGWTQDANRRVFVFGNGDEVRLVLNGKEVARQEPSSLWYTQHLKSPPFVFELPEFEPGELCAISYRDCLEVARDIVRTPSAPECLALDVVVGCDHPAKGEADVVAIHARVLDAGGNLCLGFEGRVHFEVKGAAELWTPADVKAESGIASVSLRYRKSDVPVAVEVCSEGLATDRIEIGG</sequence>
<feature type="domain" description="Glycoside hydrolase family 2 immunoglobulin-like beta-sandwich" evidence="4">
    <location>
        <begin position="100"/>
        <end position="201"/>
    </location>
</feature>
<evidence type="ECO:0000256" key="1">
    <source>
        <dbReference type="ARBA" id="ARBA00007401"/>
    </source>
</evidence>
<dbReference type="InterPro" id="IPR006103">
    <property type="entry name" value="Glyco_hydro_2_cat"/>
</dbReference>
<dbReference type="InterPro" id="IPR006102">
    <property type="entry name" value="Ig-like_GH2"/>
</dbReference>
<dbReference type="Pfam" id="PF16355">
    <property type="entry name" value="DUF4982"/>
    <property type="match status" value="1"/>
</dbReference>
<dbReference type="Gene3D" id="3.20.20.80">
    <property type="entry name" value="Glycosidases"/>
    <property type="match status" value="1"/>
</dbReference>
<dbReference type="Gene3D" id="2.60.40.10">
    <property type="entry name" value="Immunoglobulins"/>
    <property type="match status" value="3"/>
</dbReference>
<keyword evidence="8" id="KW-1185">Reference proteome</keyword>
<dbReference type="Proteomes" id="UP000617628">
    <property type="component" value="Unassembled WGS sequence"/>
</dbReference>
<dbReference type="InterPro" id="IPR006101">
    <property type="entry name" value="Glyco_hydro_2"/>
</dbReference>
<dbReference type="SUPFAM" id="SSF51445">
    <property type="entry name" value="(Trans)glycosidases"/>
    <property type="match status" value="1"/>
</dbReference>
<dbReference type="AlphaFoldDB" id="A0A934RVB2"/>
<evidence type="ECO:0000256" key="2">
    <source>
        <dbReference type="ARBA" id="ARBA00022801"/>
    </source>
</evidence>
<keyword evidence="3" id="KW-0326">Glycosidase</keyword>
<dbReference type="InterPro" id="IPR036156">
    <property type="entry name" value="Beta-gal/glucu_dom_sf"/>
</dbReference>
<evidence type="ECO:0000313" key="8">
    <source>
        <dbReference type="Proteomes" id="UP000617628"/>
    </source>
</evidence>
<dbReference type="InterPro" id="IPR013783">
    <property type="entry name" value="Ig-like_fold"/>
</dbReference>
<proteinExistence type="inferred from homology"/>
<protein>
    <submittedName>
        <fullName evidence="7">DUF4982 domain-containing protein</fullName>
    </submittedName>
</protein>
<evidence type="ECO:0000313" key="7">
    <source>
        <dbReference type="EMBL" id="MBK1878350.1"/>
    </source>
</evidence>
<dbReference type="EMBL" id="JAENIL010000029">
    <property type="protein sequence ID" value="MBK1878350.1"/>
    <property type="molecule type" value="Genomic_DNA"/>
</dbReference>
<dbReference type="Pfam" id="PF00703">
    <property type="entry name" value="Glyco_hydro_2"/>
    <property type="match status" value="1"/>
</dbReference>
<dbReference type="RefSeq" id="WP_200356563.1">
    <property type="nucleotide sequence ID" value="NZ_JAENIL010000029.1"/>
</dbReference>
<dbReference type="InterPro" id="IPR032311">
    <property type="entry name" value="DUF4982"/>
</dbReference>
<keyword evidence="2" id="KW-0378">Hydrolase</keyword>
<organism evidence="7 8">
    <name type="scientific">Pelagicoccus mobilis</name>
    <dbReference type="NCBI Taxonomy" id="415221"/>
    <lineage>
        <taxon>Bacteria</taxon>
        <taxon>Pseudomonadati</taxon>
        <taxon>Verrucomicrobiota</taxon>
        <taxon>Opitutia</taxon>
        <taxon>Puniceicoccales</taxon>
        <taxon>Pelagicoccaceae</taxon>
        <taxon>Pelagicoccus</taxon>
    </lineage>
</organism>
<dbReference type="InterPro" id="IPR008979">
    <property type="entry name" value="Galactose-bd-like_sf"/>
</dbReference>